<evidence type="ECO:0000313" key="3">
    <source>
        <dbReference type="Proteomes" id="UP001432322"/>
    </source>
</evidence>
<comment type="caution">
    <text evidence="2">The sequence shown here is derived from an EMBL/GenBank/DDBJ whole genome shotgun (WGS) entry which is preliminary data.</text>
</comment>
<name>A0AAV5W6T6_9BILA</name>
<proteinExistence type="predicted"/>
<evidence type="ECO:0000256" key="1">
    <source>
        <dbReference type="SAM" id="MobiDB-lite"/>
    </source>
</evidence>
<keyword evidence="3" id="KW-1185">Reference proteome</keyword>
<dbReference type="AlphaFoldDB" id="A0AAV5W6T6"/>
<evidence type="ECO:0000313" key="2">
    <source>
        <dbReference type="EMBL" id="GMT25797.1"/>
    </source>
</evidence>
<dbReference type="Proteomes" id="UP001432322">
    <property type="component" value="Unassembled WGS sequence"/>
</dbReference>
<feature type="region of interest" description="Disordered" evidence="1">
    <location>
        <begin position="21"/>
        <end position="43"/>
    </location>
</feature>
<accession>A0AAV5W6T6</accession>
<feature type="non-terminal residue" evidence="2">
    <location>
        <position position="1"/>
    </location>
</feature>
<dbReference type="EMBL" id="BTSY01000004">
    <property type="protein sequence ID" value="GMT25797.1"/>
    <property type="molecule type" value="Genomic_DNA"/>
</dbReference>
<reference evidence="2" key="1">
    <citation type="submission" date="2023-10" db="EMBL/GenBank/DDBJ databases">
        <title>Genome assembly of Pristionchus species.</title>
        <authorList>
            <person name="Yoshida K."/>
            <person name="Sommer R.J."/>
        </authorList>
    </citation>
    <scope>NUCLEOTIDE SEQUENCE</scope>
    <source>
        <strain evidence="2">RS5133</strain>
    </source>
</reference>
<feature type="non-terminal residue" evidence="2">
    <location>
        <position position="106"/>
    </location>
</feature>
<sequence length="106" mass="12305">GTESIGRREEMNFDIHYSTKGHTRTIDKEKSDQVTREKNSFREGNIERMRSDFSPCVFVVESDSSLRASIRHSHNNHHIVIGTQEILCWARVSVHTPHVLDTMRVE</sequence>
<protein>
    <submittedName>
        <fullName evidence="2">Uncharacterized protein</fullName>
    </submittedName>
</protein>
<feature type="compositionally biased region" description="Basic and acidic residues" evidence="1">
    <location>
        <begin position="24"/>
        <end position="43"/>
    </location>
</feature>
<gene>
    <name evidence="2" type="ORF">PFISCL1PPCAC_17094</name>
</gene>
<organism evidence="2 3">
    <name type="scientific">Pristionchus fissidentatus</name>
    <dbReference type="NCBI Taxonomy" id="1538716"/>
    <lineage>
        <taxon>Eukaryota</taxon>
        <taxon>Metazoa</taxon>
        <taxon>Ecdysozoa</taxon>
        <taxon>Nematoda</taxon>
        <taxon>Chromadorea</taxon>
        <taxon>Rhabditida</taxon>
        <taxon>Rhabditina</taxon>
        <taxon>Diplogasteromorpha</taxon>
        <taxon>Diplogasteroidea</taxon>
        <taxon>Neodiplogasteridae</taxon>
        <taxon>Pristionchus</taxon>
    </lineage>
</organism>